<dbReference type="AlphaFoldDB" id="A0A554VPE1"/>
<gene>
    <name evidence="1" type="ORF">FOF46_04700</name>
</gene>
<proteinExistence type="predicted"/>
<comment type="caution">
    <text evidence="1">The sequence shown here is derived from an EMBL/GenBank/DDBJ whole genome shotgun (WGS) entry which is preliminary data.</text>
</comment>
<dbReference type="Proteomes" id="UP000318833">
    <property type="component" value="Unassembled WGS sequence"/>
</dbReference>
<evidence type="ECO:0000313" key="1">
    <source>
        <dbReference type="EMBL" id="TSE10337.1"/>
    </source>
</evidence>
<organism evidence="1 2">
    <name type="scientific">Aquimarina algiphila</name>
    <dbReference type="NCBI Taxonomy" id="2047982"/>
    <lineage>
        <taxon>Bacteria</taxon>
        <taxon>Pseudomonadati</taxon>
        <taxon>Bacteroidota</taxon>
        <taxon>Flavobacteriia</taxon>
        <taxon>Flavobacteriales</taxon>
        <taxon>Flavobacteriaceae</taxon>
        <taxon>Aquimarina</taxon>
    </lineage>
</organism>
<dbReference type="EMBL" id="VLNR01000007">
    <property type="protein sequence ID" value="TSE10337.1"/>
    <property type="molecule type" value="Genomic_DNA"/>
</dbReference>
<evidence type="ECO:0000313" key="2">
    <source>
        <dbReference type="Proteomes" id="UP000318833"/>
    </source>
</evidence>
<reference evidence="1 2" key="1">
    <citation type="submission" date="2019-07" db="EMBL/GenBank/DDBJ databases">
        <title>The draft genome sequence of Aquimarina algiphila M91.</title>
        <authorList>
            <person name="Meng X."/>
        </authorList>
    </citation>
    <scope>NUCLEOTIDE SEQUENCE [LARGE SCALE GENOMIC DNA]</scope>
    <source>
        <strain evidence="1 2">M91</strain>
    </source>
</reference>
<dbReference type="OrthoDB" id="1166039at2"/>
<sequence length="109" mass="12886">MKSNDSLLYQMIATDQKQHHKLPKLITDERIYAPETIKVGVNEVVYLHYFRSNVYNFCIQVHTPTEILTLDRKNTQYNASNTILRSVSDIKFKSEARADFYVQLLRIQY</sequence>
<accession>A0A554VPE1</accession>
<protein>
    <submittedName>
        <fullName evidence="1">Uncharacterized protein</fullName>
    </submittedName>
</protein>
<name>A0A554VPE1_9FLAO</name>
<keyword evidence="2" id="KW-1185">Reference proteome</keyword>
<dbReference type="RefSeq" id="WP_143915636.1">
    <property type="nucleotide sequence ID" value="NZ_CANMXV010000014.1"/>
</dbReference>